<dbReference type="HOGENOM" id="CLU_2942359_0_0_1"/>
<dbReference type="Proteomes" id="UP000016927">
    <property type="component" value="Unassembled WGS sequence"/>
</dbReference>
<dbReference type="EMBL" id="KB908914">
    <property type="protein sequence ID" value="EOB15252.1"/>
    <property type="molecule type" value="Genomic_DNA"/>
</dbReference>
<organism evidence="1 2">
    <name type="scientific">Nosema bombycis (strain CQ1 / CVCC 102059)</name>
    <name type="common">Microsporidian parasite</name>
    <name type="synonym">Pebrine of silkworm</name>
    <dbReference type="NCBI Taxonomy" id="578461"/>
    <lineage>
        <taxon>Eukaryota</taxon>
        <taxon>Fungi</taxon>
        <taxon>Fungi incertae sedis</taxon>
        <taxon>Microsporidia</taxon>
        <taxon>Nosematidae</taxon>
        <taxon>Nosema</taxon>
    </lineage>
</organism>
<accession>R0KYG0</accession>
<gene>
    <name evidence="1" type="ORF">NBO_6g0005</name>
</gene>
<protein>
    <submittedName>
        <fullName evidence="1">Uncharacterized protein</fullName>
    </submittedName>
</protein>
<evidence type="ECO:0000313" key="1">
    <source>
        <dbReference type="EMBL" id="EOB15252.1"/>
    </source>
</evidence>
<dbReference type="AlphaFoldDB" id="R0KYG0"/>
<sequence length="60" mass="7269">MICFTHFSVSYEECVKYLRMIDSIISNKNCPVCDYIRFFELLKTQYVKDTELKMECKKQN</sequence>
<name>R0KYG0_NOSB1</name>
<keyword evidence="2" id="KW-1185">Reference proteome</keyword>
<proteinExistence type="predicted"/>
<dbReference type="VEuPathDB" id="MicrosporidiaDB:NBO_6g0005"/>
<reference evidence="1 2" key="1">
    <citation type="journal article" date="2013" name="BMC Genomics">
        <title>Comparative genomics of parasitic silkworm microsporidia reveal an association between genome expansion and host adaptation.</title>
        <authorList>
            <person name="Pan G."/>
            <person name="Xu J."/>
            <person name="Li T."/>
            <person name="Xia Q."/>
            <person name="Liu S.L."/>
            <person name="Zhang G."/>
            <person name="Li S."/>
            <person name="Li C."/>
            <person name="Liu H."/>
            <person name="Yang L."/>
            <person name="Liu T."/>
            <person name="Zhang X."/>
            <person name="Wu Z."/>
            <person name="Fan W."/>
            <person name="Dang X."/>
            <person name="Xiang H."/>
            <person name="Tao M."/>
            <person name="Li Y."/>
            <person name="Hu J."/>
            <person name="Li Z."/>
            <person name="Lin L."/>
            <person name="Luo J."/>
            <person name="Geng L."/>
            <person name="Wang L."/>
            <person name="Long M."/>
            <person name="Wan Y."/>
            <person name="He N."/>
            <person name="Zhang Z."/>
            <person name="Lu C."/>
            <person name="Keeling P.J."/>
            <person name="Wang J."/>
            <person name="Xiang Z."/>
            <person name="Zhou Z."/>
        </authorList>
    </citation>
    <scope>NUCLEOTIDE SEQUENCE [LARGE SCALE GENOMIC DNA]</scope>
    <source>
        <strain evidence="2">CQ1 / CVCC 102059</strain>
    </source>
</reference>
<evidence type="ECO:0000313" key="2">
    <source>
        <dbReference type="Proteomes" id="UP000016927"/>
    </source>
</evidence>